<name>A0A1Q2CQN7_9ACTN</name>
<dbReference type="PROSITE" id="PS50305">
    <property type="entry name" value="SIRTUIN"/>
    <property type="match status" value="1"/>
</dbReference>
<dbReference type="PANTHER" id="PTHR11085">
    <property type="entry name" value="NAD-DEPENDENT PROTEIN DEACYLASE SIRTUIN-5, MITOCHONDRIAL-RELATED"/>
    <property type="match status" value="1"/>
</dbReference>
<dbReference type="InterPro" id="IPR003000">
    <property type="entry name" value="Sirtuin"/>
</dbReference>
<accession>A0A1Q2CQN7</accession>
<dbReference type="InterPro" id="IPR050134">
    <property type="entry name" value="NAD-dep_sirtuin_deacylases"/>
</dbReference>
<evidence type="ECO:0000313" key="6">
    <source>
        <dbReference type="EMBL" id="AQP48433.1"/>
    </source>
</evidence>
<feature type="binding site" evidence="4">
    <location>
        <position position="154"/>
    </location>
    <ligand>
        <name>Zn(2+)</name>
        <dbReference type="ChEBI" id="CHEBI:29105"/>
    </ligand>
</feature>
<feature type="domain" description="Deacetylase sirtuin-type" evidence="5">
    <location>
        <begin position="1"/>
        <end position="251"/>
    </location>
</feature>
<feature type="binding site" evidence="4">
    <location>
        <position position="151"/>
    </location>
    <ligand>
        <name>Zn(2+)</name>
        <dbReference type="ChEBI" id="CHEBI:29105"/>
    </ligand>
</feature>
<dbReference type="InterPro" id="IPR026590">
    <property type="entry name" value="Ssirtuin_cat_dom"/>
</dbReference>
<dbReference type="EC" id="2.3.1.286" evidence="1"/>
<evidence type="ECO:0000313" key="7">
    <source>
        <dbReference type="Proteomes" id="UP000188145"/>
    </source>
</evidence>
<dbReference type="RefSeq" id="WP_077686766.1">
    <property type="nucleotide sequence ID" value="NZ_CP019606.1"/>
</dbReference>
<keyword evidence="3" id="KW-0520">NAD</keyword>
<sequence length="251" mass="27040">MGKVTSLADATRIVILSGAGLSTAAGIPDFRGPNGLWTRDPFAELVSNLSWYLRDEDVRKSAWQRRADPAAWAAKPTPAHEAIVELERQGRLRAVITQNTDGLQQVAGSSPRLVHEIHGSMRTWRCEMCGKGGPMEEMVARVQAGEDDPRCPHCGGITRATVILFEEVLDADVLEASVKAAEDCDAIIAVGTTLSVYPVAALFPLAKERGAYTVIVNDSPTAYDDEADEVIRGDLDETLPRLLGLEVGSST</sequence>
<dbReference type="STRING" id="1332264.BW730_13885"/>
<dbReference type="EMBL" id="CP019606">
    <property type="protein sequence ID" value="AQP48433.1"/>
    <property type="molecule type" value="Genomic_DNA"/>
</dbReference>
<dbReference type="OrthoDB" id="9800582at2"/>
<evidence type="ECO:0000259" key="5">
    <source>
        <dbReference type="PROSITE" id="PS50305"/>
    </source>
</evidence>
<keyword evidence="2" id="KW-0808">Transferase</keyword>
<feature type="active site" description="Proton acceptor" evidence="4">
    <location>
        <position position="118"/>
    </location>
</feature>
<dbReference type="Gene3D" id="3.30.1600.10">
    <property type="entry name" value="SIR2/SIRT2 'Small Domain"/>
    <property type="match status" value="1"/>
</dbReference>
<protein>
    <recommendedName>
        <fullName evidence="1">protein acetyllysine N-acetyltransferase</fullName>
        <ecNumber evidence="1">2.3.1.286</ecNumber>
    </recommendedName>
</protein>
<dbReference type="Pfam" id="PF02146">
    <property type="entry name" value="SIR2"/>
    <property type="match status" value="1"/>
</dbReference>
<evidence type="ECO:0000256" key="3">
    <source>
        <dbReference type="ARBA" id="ARBA00023027"/>
    </source>
</evidence>
<evidence type="ECO:0000256" key="1">
    <source>
        <dbReference type="ARBA" id="ARBA00012928"/>
    </source>
</evidence>
<feature type="binding site" evidence="4">
    <location>
        <position position="126"/>
    </location>
    <ligand>
        <name>Zn(2+)</name>
        <dbReference type="ChEBI" id="CHEBI:29105"/>
    </ligand>
</feature>
<dbReference type="CDD" id="cd01407">
    <property type="entry name" value="SIR2-fam"/>
    <property type="match status" value="1"/>
</dbReference>
<dbReference type="GO" id="GO:0017136">
    <property type="term" value="F:histone deacetylase activity, NAD-dependent"/>
    <property type="evidence" value="ECO:0007669"/>
    <property type="project" value="TreeGrafter"/>
</dbReference>
<dbReference type="GO" id="GO:0070403">
    <property type="term" value="F:NAD+ binding"/>
    <property type="evidence" value="ECO:0007669"/>
    <property type="project" value="InterPro"/>
</dbReference>
<evidence type="ECO:0000256" key="2">
    <source>
        <dbReference type="ARBA" id="ARBA00022679"/>
    </source>
</evidence>
<gene>
    <name evidence="6" type="ORF">BW730_13885</name>
</gene>
<dbReference type="Proteomes" id="UP000188145">
    <property type="component" value="Chromosome"/>
</dbReference>
<feature type="binding site" evidence="4">
    <location>
        <position position="129"/>
    </location>
    <ligand>
        <name>Zn(2+)</name>
        <dbReference type="ChEBI" id="CHEBI:29105"/>
    </ligand>
</feature>
<organism evidence="6 7">
    <name type="scientific">Tessaracoccus aquimaris</name>
    <dbReference type="NCBI Taxonomy" id="1332264"/>
    <lineage>
        <taxon>Bacteria</taxon>
        <taxon>Bacillati</taxon>
        <taxon>Actinomycetota</taxon>
        <taxon>Actinomycetes</taxon>
        <taxon>Propionibacteriales</taxon>
        <taxon>Propionibacteriaceae</taxon>
        <taxon>Tessaracoccus</taxon>
    </lineage>
</organism>
<dbReference type="PANTHER" id="PTHR11085:SF4">
    <property type="entry name" value="NAD-DEPENDENT PROTEIN DEACYLASE"/>
    <property type="match status" value="1"/>
</dbReference>
<dbReference type="SUPFAM" id="SSF52467">
    <property type="entry name" value="DHS-like NAD/FAD-binding domain"/>
    <property type="match status" value="1"/>
</dbReference>
<dbReference type="Gene3D" id="3.40.50.1220">
    <property type="entry name" value="TPP-binding domain"/>
    <property type="match status" value="1"/>
</dbReference>
<dbReference type="AlphaFoldDB" id="A0A1Q2CQN7"/>
<keyword evidence="4" id="KW-0479">Metal-binding</keyword>
<reference evidence="7" key="1">
    <citation type="submission" date="2017-02" db="EMBL/GenBank/DDBJ databases">
        <title>Tessaracoccus aquaemaris sp. nov., isolated from the intestine of a Korean rockfish, Sebastes schlegelii, in a marine aquaculture pond.</title>
        <authorList>
            <person name="Tak E.J."/>
            <person name="Bae J.-W."/>
        </authorList>
    </citation>
    <scope>NUCLEOTIDE SEQUENCE [LARGE SCALE GENOMIC DNA]</scope>
    <source>
        <strain evidence="7">NSG39</strain>
    </source>
</reference>
<keyword evidence="4" id="KW-0862">Zinc</keyword>
<dbReference type="InterPro" id="IPR029035">
    <property type="entry name" value="DHS-like_NAD/FAD-binding_dom"/>
</dbReference>
<dbReference type="GO" id="GO:0046872">
    <property type="term" value="F:metal ion binding"/>
    <property type="evidence" value="ECO:0007669"/>
    <property type="project" value="UniProtKB-KW"/>
</dbReference>
<dbReference type="InterPro" id="IPR026591">
    <property type="entry name" value="Sirtuin_cat_small_dom_sf"/>
</dbReference>
<proteinExistence type="predicted"/>
<evidence type="ECO:0000256" key="4">
    <source>
        <dbReference type="PROSITE-ProRule" id="PRU00236"/>
    </source>
</evidence>
<keyword evidence="7" id="KW-1185">Reference proteome</keyword>
<dbReference type="KEGG" id="tes:BW730_13885"/>